<name>Q0F2F9_9PROT</name>
<feature type="signal peptide" evidence="1">
    <location>
        <begin position="1"/>
        <end position="21"/>
    </location>
</feature>
<dbReference type="eggNOG" id="COG3637">
    <property type="taxonomic scope" value="Bacteria"/>
</dbReference>
<dbReference type="RefSeq" id="WP_009850610.1">
    <property type="nucleotide sequence ID" value="NZ_DS022295.1"/>
</dbReference>
<feature type="chain" id="PRO_5004171599" description="Outer membrane protein" evidence="1">
    <location>
        <begin position="22"/>
        <end position="250"/>
    </location>
</feature>
<reference evidence="2 3" key="1">
    <citation type="submission" date="2006-09" db="EMBL/GenBank/DDBJ databases">
        <authorList>
            <person name="Emerson D."/>
            <person name="Ferriera S."/>
            <person name="Johnson J."/>
            <person name="Kravitz S."/>
            <person name="Halpern A."/>
            <person name="Remington K."/>
            <person name="Beeson K."/>
            <person name="Tran B."/>
            <person name="Rogers Y.-H."/>
            <person name="Friedman R."/>
            <person name="Venter J.C."/>
        </authorList>
    </citation>
    <scope>NUCLEOTIDE SEQUENCE [LARGE SCALE GENOMIC DNA]</scope>
    <source>
        <strain evidence="2 3">PV-1</strain>
    </source>
</reference>
<dbReference type="HOGENOM" id="CLU_1110392_0_0_0"/>
<dbReference type="EMBL" id="AATS01000002">
    <property type="protein sequence ID" value="EAU55591.1"/>
    <property type="molecule type" value="Genomic_DNA"/>
</dbReference>
<gene>
    <name evidence="2" type="ORF">SPV1_01547</name>
</gene>
<keyword evidence="1" id="KW-0732">Signal</keyword>
<keyword evidence="3" id="KW-1185">Reference proteome</keyword>
<evidence type="ECO:0008006" key="4">
    <source>
        <dbReference type="Google" id="ProtNLM"/>
    </source>
</evidence>
<dbReference type="AlphaFoldDB" id="Q0F2F9"/>
<comment type="caution">
    <text evidence="2">The sequence shown here is derived from an EMBL/GenBank/DDBJ whole genome shotgun (WGS) entry which is preliminary data.</text>
</comment>
<evidence type="ECO:0000256" key="1">
    <source>
        <dbReference type="SAM" id="SignalP"/>
    </source>
</evidence>
<dbReference type="InParanoid" id="Q0F2F9"/>
<evidence type="ECO:0000313" key="2">
    <source>
        <dbReference type="EMBL" id="EAU55591.1"/>
    </source>
</evidence>
<sequence>MKRKLLALATVAISFASAAQADETIAIKPGFMLLSPSGYFGSTTNNVGSRIDMNLDLNFKNSSQATGEIDLLLGDSQLSFEYIPMSFSGSGTLARNITFNGLTFGAGTPATSTFKADVFDVGYTYYLVNMDDLPSRIQLGIETSVKTVRAKTSMTNLGTTTNKNMTIPIPTVGLRGRVALADFIGVTGRIGYLGYSGNTFTDASAQIEFSPLPTLGIFAGYRYIKLKLNNTGMIADMTLKGPFVGGFFRF</sequence>
<accession>Q0F2F9</accession>
<dbReference type="Proteomes" id="UP000005297">
    <property type="component" value="Unassembled WGS sequence"/>
</dbReference>
<dbReference type="OrthoDB" id="5401597at2"/>
<protein>
    <recommendedName>
        <fullName evidence="4">Outer membrane protein</fullName>
    </recommendedName>
</protein>
<dbReference type="STRING" id="314344.AL013_01490"/>
<proteinExistence type="predicted"/>
<organism evidence="2 3">
    <name type="scientific">Mariprofundus ferrooxydans PV-1</name>
    <dbReference type="NCBI Taxonomy" id="314345"/>
    <lineage>
        <taxon>Bacteria</taxon>
        <taxon>Pseudomonadati</taxon>
        <taxon>Pseudomonadota</taxon>
        <taxon>Candidatius Mariprofundia</taxon>
        <taxon>Mariprofundales</taxon>
        <taxon>Mariprofundaceae</taxon>
        <taxon>Mariprofundus</taxon>
    </lineage>
</organism>
<evidence type="ECO:0000313" key="3">
    <source>
        <dbReference type="Proteomes" id="UP000005297"/>
    </source>
</evidence>